<dbReference type="AlphaFoldDB" id="A0A376G7T4"/>
<dbReference type="Gene3D" id="3.40.1080.10">
    <property type="entry name" value="Glutaconate Coenzyme A-transferase"/>
    <property type="match status" value="1"/>
</dbReference>
<dbReference type="EMBL" id="UFXS01000001">
    <property type="protein sequence ID" value="STD55393.1"/>
    <property type="molecule type" value="Genomic_DNA"/>
</dbReference>
<evidence type="ECO:0000313" key="6">
    <source>
        <dbReference type="Proteomes" id="UP000254737"/>
    </source>
</evidence>
<dbReference type="Proteomes" id="UP000254737">
    <property type="component" value="Unassembled WGS sequence"/>
</dbReference>
<organism evidence="5 6">
    <name type="scientific">Empedobacter falsenii</name>
    <dbReference type="NCBI Taxonomy" id="343874"/>
    <lineage>
        <taxon>Bacteria</taxon>
        <taxon>Pseudomonadati</taxon>
        <taxon>Bacteroidota</taxon>
        <taxon>Flavobacteriia</taxon>
        <taxon>Flavobacteriales</taxon>
        <taxon>Weeksellaceae</taxon>
        <taxon>Empedobacter</taxon>
    </lineage>
</organism>
<dbReference type="SUPFAM" id="SSF100950">
    <property type="entry name" value="NagB/RpiA/CoA transferase-like"/>
    <property type="match status" value="2"/>
</dbReference>
<dbReference type="RefSeq" id="WP_114999763.1">
    <property type="nucleotide sequence ID" value="NZ_UFXS01000001.1"/>
</dbReference>
<dbReference type="GO" id="GO:0008775">
    <property type="term" value="F:acetate CoA-transferase activity"/>
    <property type="evidence" value="ECO:0007669"/>
    <property type="project" value="InterPro"/>
</dbReference>
<dbReference type="InterPro" id="IPR003702">
    <property type="entry name" value="ActCoA_hydro_N"/>
</dbReference>
<evidence type="ECO:0000259" key="4">
    <source>
        <dbReference type="Pfam" id="PF13336"/>
    </source>
</evidence>
<comment type="similarity">
    <text evidence="1">Belongs to the acetyl-CoA hydrolase/transferase family.</text>
</comment>
<keyword evidence="2 5" id="KW-0808">Transferase</keyword>
<evidence type="ECO:0000313" key="5">
    <source>
        <dbReference type="EMBL" id="STD55393.1"/>
    </source>
</evidence>
<dbReference type="Pfam" id="PF13336">
    <property type="entry name" value="AcetylCoA_hyd_C"/>
    <property type="match status" value="1"/>
</dbReference>
<sequence>MKYTSATEAVKEIKSGDRVYVHAAAATPTFLVSELSKRAHELRDVEFCHIHTSGNAEYANPAYKDSFFVNSFFLGANVRHTIKEGNGSYLPIFFSEMGKVIRTELNVDVVLIQISEPDSHGYCSLGTSVENIRAAIETSRVVIAQVNKYMPRTFGDGILHISTITHLVEHHQPLDILDNGNITDEEAKIGNYIAELIEDKSCLQLGIGSIPNAVLNNLKNHKGLGIHTELFSDGIVPLVKSGVITGEHKKLLKGKIVSTLAHGSQLLYDFIDDNPGVEMRDASFTNDPVKISQNNRMVSINSAIEVDVTGQVSADSIGSRIFSGVGGQVDFIYGSSLSKGGKSIIALTSTTAKGANKIVPFLKQGAGIVTTRAHVNYIVTEYGVANLFGKNIRQRVKAMAEIAHPDFREQIEKEYFEAISS</sequence>
<proteinExistence type="inferred from homology"/>
<dbReference type="InterPro" id="IPR026888">
    <property type="entry name" value="AcetylCoA_hyd_C"/>
</dbReference>
<protein>
    <submittedName>
        <fullName evidence="5">Propionyl-CoA:succinate CoA transferase</fullName>
        <ecNumber evidence="5">2.8.3.-</ecNumber>
    </submittedName>
</protein>
<dbReference type="Gene3D" id="3.30.750.70">
    <property type="entry name" value="4-hydroxybutyrate coenzyme like domains"/>
    <property type="match status" value="1"/>
</dbReference>
<dbReference type="PANTHER" id="PTHR21432:SF20">
    <property type="entry name" value="ACETYL-COA HYDROLASE"/>
    <property type="match status" value="1"/>
</dbReference>
<gene>
    <name evidence="5" type="primary">scpC_2</name>
    <name evidence="5" type="ORF">NCTC13456_01513</name>
</gene>
<dbReference type="STRING" id="343874.GCA_000805695_01813"/>
<dbReference type="EC" id="2.8.3.-" evidence="5"/>
<dbReference type="Pfam" id="PF02550">
    <property type="entry name" value="AcetylCoA_hydro"/>
    <property type="match status" value="1"/>
</dbReference>
<evidence type="ECO:0000256" key="2">
    <source>
        <dbReference type="ARBA" id="ARBA00022679"/>
    </source>
</evidence>
<dbReference type="GO" id="GO:0006083">
    <property type="term" value="P:acetate metabolic process"/>
    <property type="evidence" value="ECO:0007669"/>
    <property type="project" value="InterPro"/>
</dbReference>
<accession>A0A376G7T4</accession>
<evidence type="ECO:0000259" key="3">
    <source>
        <dbReference type="Pfam" id="PF02550"/>
    </source>
</evidence>
<name>A0A376G7T4_9FLAO</name>
<evidence type="ECO:0000256" key="1">
    <source>
        <dbReference type="ARBA" id="ARBA00009632"/>
    </source>
</evidence>
<feature type="domain" description="Acetyl-CoA hydrolase/transferase N-terminal" evidence="3">
    <location>
        <begin position="7"/>
        <end position="171"/>
    </location>
</feature>
<reference evidence="5 6" key="1">
    <citation type="submission" date="2018-06" db="EMBL/GenBank/DDBJ databases">
        <authorList>
            <consortium name="Pathogen Informatics"/>
            <person name="Doyle S."/>
        </authorList>
    </citation>
    <scope>NUCLEOTIDE SEQUENCE [LARGE SCALE GENOMIC DNA]</scope>
    <source>
        <strain evidence="5 6">NCTC13456</strain>
    </source>
</reference>
<dbReference type="InterPro" id="IPR046433">
    <property type="entry name" value="ActCoA_hydro"/>
</dbReference>
<dbReference type="InterPro" id="IPR038460">
    <property type="entry name" value="AcetylCoA_hyd_C_sf"/>
</dbReference>
<dbReference type="InterPro" id="IPR037171">
    <property type="entry name" value="NagB/RpiA_transferase-like"/>
</dbReference>
<dbReference type="Gene3D" id="3.40.1080.20">
    <property type="entry name" value="Acetyl-CoA hydrolase/transferase C-terminal domain"/>
    <property type="match status" value="1"/>
</dbReference>
<dbReference type="PANTHER" id="PTHR21432">
    <property type="entry name" value="ACETYL-COA HYDROLASE-RELATED"/>
    <property type="match status" value="1"/>
</dbReference>
<feature type="domain" description="Acetyl-CoA hydrolase/transferase C-terminal" evidence="4">
    <location>
        <begin position="263"/>
        <end position="414"/>
    </location>
</feature>